<dbReference type="Proteomes" id="UP000309673">
    <property type="component" value="Unassembled WGS sequence"/>
</dbReference>
<comment type="subcellular location">
    <subcellularLocation>
        <location evidence="5">Secreted</location>
    </subcellularLocation>
    <subcellularLocation>
        <location evidence="5">Bacterial flagellum</location>
    </subcellularLocation>
</comment>
<evidence type="ECO:0000313" key="9">
    <source>
        <dbReference type="Proteomes" id="UP000309673"/>
    </source>
</evidence>
<protein>
    <recommendedName>
        <fullName evidence="5">Flagellar hook-associated protein 2</fullName>
        <shortName evidence="5">HAP2</shortName>
    </recommendedName>
    <alternativeName>
        <fullName evidence="5">Flagellar cap protein</fullName>
    </alternativeName>
</protein>
<comment type="caution">
    <text evidence="8">The sequence shown here is derived from an EMBL/GenBank/DDBJ whole genome shotgun (WGS) entry which is preliminary data.</text>
</comment>
<accession>A0A4U0FCJ7</accession>
<dbReference type="GO" id="GO:0007155">
    <property type="term" value="P:cell adhesion"/>
    <property type="evidence" value="ECO:0007669"/>
    <property type="project" value="InterPro"/>
</dbReference>
<dbReference type="PANTHER" id="PTHR30288:SF0">
    <property type="entry name" value="FLAGELLAR HOOK-ASSOCIATED PROTEIN 2"/>
    <property type="match status" value="1"/>
</dbReference>
<sequence>MRISGFVSGMDIDAMVKEMMKAKRIPLDKLNQQKTTLEWQRDQYRDINTKLVDFRNNKLFNYGLESNLNAKQANITGNTSAVSAKALPGALSGTMTVDVSVVATAAYARTGATQTTTAIDGSQTLDALGFTPTAAGAVDASGNFNITMNGFNIVVNKNDTLRTAIGKINADTRVQSNVFLDEASGKMSVTKKLTGSAATVDVSDAFFSRFKLTDTAPGVDAKVAINGITTTQSNNTFTVNGVELTVNAKSLGSISTVNVGTDTNKILDTIKSFISDYNSLLDTINGKLNEERFRKYTPLTADQKTAMKDNEIALWEEKAKSGLLSRDSTLSKLVNDARLAGVTDVTINSKQVNMVSYGITTGPWQDRGKLVIQDEAKLRAAIEANPDEVLSYFTQPTKQTDASLKIQPTNPDNGLFNRLSDVMMAALNELSAKAGTNRYSTDKSIPFKVDSTMGELLKSLDRRIDDENSRMTMLETRYYKQFTAMETAMNRYQSQSSSLFGATQ</sequence>
<dbReference type="InterPro" id="IPR010809">
    <property type="entry name" value="FliD_C"/>
</dbReference>
<comment type="subunit">
    <text evidence="2 5">Homopentamer.</text>
</comment>
<dbReference type="GO" id="GO:0009421">
    <property type="term" value="C:bacterial-type flagellum filament cap"/>
    <property type="evidence" value="ECO:0007669"/>
    <property type="project" value="InterPro"/>
</dbReference>
<dbReference type="InterPro" id="IPR003481">
    <property type="entry name" value="FliD_N"/>
</dbReference>
<keyword evidence="8" id="KW-0966">Cell projection</keyword>
<proteinExistence type="inferred from homology"/>
<evidence type="ECO:0000313" key="8">
    <source>
        <dbReference type="EMBL" id="TJY41954.1"/>
    </source>
</evidence>
<comment type="function">
    <text evidence="5">Required for morphogenesis and for the elongation of the flagellar filament by facilitating polymerization of the flagellin monomers at the tip of growing filament. Forms a capping structure, which prevents flagellin subunits (transported through the central channel of the flagellum) from leaking out without polymerization at the distal end.</text>
</comment>
<dbReference type="GO" id="GO:0071973">
    <property type="term" value="P:bacterial-type flagellum-dependent cell motility"/>
    <property type="evidence" value="ECO:0007669"/>
    <property type="project" value="TreeGrafter"/>
</dbReference>
<reference evidence="8 9" key="1">
    <citation type="submission" date="2019-04" db="EMBL/GenBank/DDBJ databases">
        <title>Cohnella sp. nov., isolated from soil.</title>
        <authorList>
            <person name="Kim W."/>
        </authorList>
    </citation>
    <scope>NUCLEOTIDE SEQUENCE [LARGE SCALE GENOMIC DNA]</scope>
    <source>
        <strain evidence="8 9">CAU 1483</strain>
    </source>
</reference>
<gene>
    <name evidence="8" type="ORF">E5161_12215</name>
</gene>
<dbReference type="InterPro" id="IPR040026">
    <property type="entry name" value="FliD"/>
</dbReference>
<name>A0A4U0FCJ7_9BACL</name>
<dbReference type="GO" id="GO:0009424">
    <property type="term" value="C:bacterial-type flagellum hook"/>
    <property type="evidence" value="ECO:0007669"/>
    <property type="project" value="UniProtKB-UniRule"/>
</dbReference>
<comment type="similarity">
    <text evidence="1 5">Belongs to the FliD family.</text>
</comment>
<dbReference type="OrthoDB" id="9776025at2"/>
<evidence type="ECO:0000256" key="3">
    <source>
        <dbReference type="ARBA" id="ARBA00023054"/>
    </source>
</evidence>
<dbReference type="Pfam" id="PF02465">
    <property type="entry name" value="FliD_N"/>
    <property type="match status" value="1"/>
</dbReference>
<evidence type="ECO:0000256" key="4">
    <source>
        <dbReference type="ARBA" id="ARBA00023143"/>
    </source>
</evidence>
<evidence type="ECO:0000256" key="2">
    <source>
        <dbReference type="ARBA" id="ARBA00011255"/>
    </source>
</evidence>
<feature type="domain" description="Flagellar hook-associated protein 2 C-terminal" evidence="7">
    <location>
        <begin position="219"/>
        <end position="494"/>
    </location>
</feature>
<keyword evidence="4 5" id="KW-0975">Bacterial flagellum</keyword>
<keyword evidence="5" id="KW-0964">Secreted</keyword>
<evidence type="ECO:0000259" key="6">
    <source>
        <dbReference type="Pfam" id="PF02465"/>
    </source>
</evidence>
<dbReference type="AlphaFoldDB" id="A0A4U0FCJ7"/>
<keyword evidence="3" id="KW-0175">Coiled coil</keyword>
<evidence type="ECO:0000259" key="7">
    <source>
        <dbReference type="Pfam" id="PF07195"/>
    </source>
</evidence>
<dbReference type="GO" id="GO:0005576">
    <property type="term" value="C:extracellular region"/>
    <property type="evidence" value="ECO:0007669"/>
    <property type="project" value="UniProtKB-SubCell"/>
</dbReference>
<dbReference type="RefSeq" id="WP_136778088.1">
    <property type="nucleotide sequence ID" value="NZ_SUPK01000005.1"/>
</dbReference>
<dbReference type="EMBL" id="SUPK01000005">
    <property type="protein sequence ID" value="TJY41954.1"/>
    <property type="molecule type" value="Genomic_DNA"/>
</dbReference>
<evidence type="ECO:0000256" key="1">
    <source>
        <dbReference type="ARBA" id="ARBA00009764"/>
    </source>
</evidence>
<dbReference type="PANTHER" id="PTHR30288">
    <property type="entry name" value="FLAGELLAR CAP/ASSEMBLY PROTEIN FLID"/>
    <property type="match status" value="1"/>
</dbReference>
<keyword evidence="9" id="KW-1185">Reference proteome</keyword>
<evidence type="ECO:0000256" key="5">
    <source>
        <dbReference type="RuleBase" id="RU362066"/>
    </source>
</evidence>
<dbReference type="Pfam" id="PF07195">
    <property type="entry name" value="FliD_C"/>
    <property type="match status" value="1"/>
</dbReference>
<organism evidence="8 9">
    <name type="scientific">Cohnella pontilimi</name>
    <dbReference type="NCBI Taxonomy" id="2564100"/>
    <lineage>
        <taxon>Bacteria</taxon>
        <taxon>Bacillati</taxon>
        <taxon>Bacillota</taxon>
        <taxon>Bacilli</taxon>
        <taxon>Bacillales</taxon>
        <taxon>Paenibacillaceae</taxon>
        <taxon>Cohnella</taxon>
    </lineage>
</organism>
<keyword evidence="8" id="KW-0282">Flagellum</keyword>
<feature type="domain" description="Flagellar hook-associated protein 2 N-terminal" evidence="6">
    <location>
        <begin position="8"/>
        <end position="105"/>
    </location>
</feature>
<keyword evidence="8" id="KW-0969">Cilium</keyword>